<name>A0ABM6RNG4_9FIRM</name>
<feature type="binding site" evidence="5 6">
    <location>
        <begin position="200"/>
        <end position="205"/>
    </location>
    <ligand>
        <name>ATP</name>
        <dbReference type="ChEBI" id="CHEBI:30616"/>
    </ligand>
</feature>
<gene>
    <name evidence="5" type="primary">mcsB</name>
    <name evidence="9" type="ORF">BXT84_02125</name>
</gene>
<dbReference type="PANTHER" id="PTHR11547:SF38">
    <property type="entry name" value="ARGININE KINASE 1-RELATED"/>
    <property type="match status" value="1"/>
</dbReference>
<dbReference type="Gene3D" id="3.30.590.10">
    <property type="entry name" value="Glutamine synthetase/guanido kinase, catalytic domain"/>
    <property type="match status" value="1"/>
</dbReference>
<feature type="binding site" evidence="5 6">
    <location>
        <begin position="20"/>
        <end position="24"/>
    </location>
    <ligand>
        <name>ATP</name>
        <dbReference type="ChEBI" id="CHEBI:30616"/>
    </ligand>
</feature>
<keyword evidence="4 5" id="KW-0067">ATP-binding</keyword>
<feature type="binding site" evidence="5 6">
    <location>
        <position position="83"/>
    </location>
    <ligand>
        <name>ATP</name>
        <dbReference type="ChEBI" id="CHEBI:30616"/>
    </ligand>
</feature>
<dbReference type="InterPro" id="IPR022415">
    <property type="entry name" value="ATP-guanido_PTrfase_AS"/>
</dbReference>
<dbReference type="GO" id="GO:0016301">
    <property type="term" value="F:kinase activity"/>
    <property type="evidence" value="ECO:0007669"/>
    <property type="project" value="UniProtKB-KW"/>
</dbReference>
<dbReference type="RefSeq" id="WP_103375047.1">
    <property type="nucleotide sequence ID" value="NZ_CP133983.1"/>
</dbReference>
<feature type="binding site" evidence="5 6">
    <location>
        <position position="118"/>
    </location>
    <ligand>
        <name>ATP</name>
        <dbReference type="ChEBI" id="CHEBI:30616"/>
    </ligand>
</feature>
<evidence type="ECO:0000313" key="10">
    <source>
        <dbReference type="Proteomes" id="UP000325292"/>
    </source>
</evidence>
<comment type="activity regulation">
    <text evidence="5">Appears to be allosterically activated by the binding of pArg-containing polypeptides to the pArg-binding pocket localized in the C-terminal domain of McsB.</text>
</comment>
<feature type="short sequence motif" description="RDXXRA motif of the pArg binding pocket involved in allosteric regulation" evidence="5">
    <location>
        <begin position="329"/>
        <end position="334"/>
    </location>
</feature>
<comment type="catalytic activity">
    <reaction evidence="5">
        <text>L-arginyl-[protein] + ATP = N(omega)-phospho-L-arginyl-[protein] + ADP + H(+)</text>
        <dbReference type="Rhea" id="RHEA:43384"/>
        <dbReference type="Rhea" id="RHEA-COMP:10532"/>
        <dbReference type="Rhea" id="RHEA-COMP:10533"/>
        <dbReference type="ChEBI" id="CHEBI:15378"/>
        <dbReference type="ChEBI" id="CHEBI:29965"/>
        <dbReference type="ChEBI" id="CHEBI:30616"/>
        <dbReference type="ChEBI" id="CHEBI:83226"/>
        <dbReference type="ChEBI" id="CHEBI:456216"/>
        <dbReference type="EC" id="2.7.14.1"/>
    </reaction>
</comment>
<protein>
    <recommendedName>
        <fullName evidence="5">Protein-arginine kinase</fullName>
        <ecNumber evidence="5">2.7.14.1</ecNumber>
    </recommendedName>
</protein>
<comment type="function">
    <text evidence="5">Catalyzes the specific phosphorylation of arginine residues in proteins.</text>
</comment>
<dbReference type="EMBL" id="CP019454">
    <property type="protein sequence ID" value="AUW92893.1"/>
    <property type="molecule type" value="Genomic_DNA"/>
</dbReference>
<keyword evidence="1 5" id="KW-0808">Transferase</keyword>
<evidence type="ECO:0000256" key="5">
    <source>
        <dbReference type="HAMAP-Rule" id="MF_00602"/>
    </source>
</evidence>
<dbReference type="InterPro" id="IPR014746">
    <property type="entry name" value="Gln_synth/guanido_kin_cat_dom"/>
</dbReference>
<comment type="similarity">
    <text evidence="5 6 7">Belongs to the ATP:guanido phosphotransferase family.</text>
</comment>
<keyword evidence="5" id="KW-0021">Allosteric enzyme</keyword>
<accession>A0ABM6RNG4</accession>
<organism evidence="9 10">
    <name type="scientific">Sulfobacillus thermotolerans</name>
    <dbReference type="NCBI Taxonomy" id="338644"/>
    <lineage>
        <taxon>Bacteria</taxon>
        <taxon>Bacillati</taxon>
        <taxon>Bacillota</taxon>
        <taxon>Clostridia</taxon>
        <taxon>Eubacteriales</taxon>
        <taxon>Clostridiales Family XVII. Incertae Sedis</taxon>
        <taxon>Sulfobacillus</taxon>
    </lineage>
</organism>
<dbReference type="PROSITE" id="PS51510">
    <property type="entry name" value="PHOSPHAGEN_KINASE_C"/>
    <property type="match status" value="1"/>
</dbReference>
<evidence type="ECO:0000259" key="8">
    <source>
        <dbReference type="PROSITE" id="PS51510"/>
    </source>
</evidence>
<evidence type="ECO:0000256" key="7">
    <source>
        <dbReference type="RuleBase" id="RU000505"/>
    </source>
</evidence>
<keyword evidence="2 5" id="KW-0547">Nucleotide-binding</keyword>
<dbReference type="HAMAP" id="MF_00602">
    <property type="entry name" value="Prot_Arg_kinase"/>
    <property type="match status" value="1"/>
</dbReference>
<dbReference type="Pfam" id="PF00217">
    <property type="entry name" value="ATP-gua_Ptrans"/>
    <property type="match status" value="1"/>
</dbReference>
<feature type="domain" description="Phosphagen kinase C-terminal" evidence="8">
    <location>
        <begin position="17"/>
        <end position="247"/>
    </location>
</feature>
<evidence type="ECO:0000256" key="2">
    <source>
        <dbReference type="ARBA" id="ARBA00022741"/>
    </source>
</evidence>
<evidence type="ECO:0000256" key="4">
    <source>
        <dbReference type="ARBA" id="ARBA00022840"/>
    </source>
</evidence>
<evidence type="ECO:0000313" key="9">
    <source>
        <dbReference type="EMBL" id="AUW92893.1"/>
    </source>
</evidence>
<dbReference type="CDD" id="cd07930">
    <property type="entry name" value="bacterial_phosphagen_kinase"/>
    <property type="match status" value="1"/>
</dbReference>
<dbReference type="InterPro" id="IPR023660">
    <property type="entry name" value="Arg_Kinase"/>
</dbReference>
<dbReference type="Proteomes" id="UP000325292">
    <property type="component" value="Chromosome"/>
</dbReference>
<sequence length="348" mass="38719">MEPFSAWMQAQGPDADIVLSSRIRLARNLKDTRFPNHMTADGAQTMLARVEQAILGVQGGWALHFQKLADLSPVNRQVLMEKHLMSPAMMEDPIAFRAVAIDERESISIMVNEEDHLRLQVLLSGLQLSEAWSVADRLDDTLEATLDYAFDARLGYLTACPTNIGTAMRASVMVHLPALVLTRQASQVFTTLAQIGMVVRGLYGEGSDAVGNIFQISNQVSLGLSEEEFIHNLATVTQQIVGRERHAREYLQHNAELMLADRVERAWGLMSHARIMTSEEALRLLSEVKLGQDLKLLPATKSTFAQLTLVTRPGFLQSQSGRELSASERDQMRATLLRKRLQDEAQSA</sequence>
<dbReference type="NCBIfam" id="NF002194">
    <property type="entry name" value="PRK01059.1-4"/>
    <property type="match status" value="1"/>
</dbReference>
<feature type="binding site" evidence="5 6">
    <location>
        <begin position="169"/>
        <end position="173"/>
    </location>
    <ligand>
        <name>ATP</name>
        <dbReference type="ChEBI" id="CHEBI:30616"/>
    </ligand>
</feature>
<evidence type="ECO:0000256" key="3">
    <source>
        <dbReference type="ARBA" id="ARBA00022777"/>
    </source>
</evidence>
<dbReference type="InterPro" id="IPR022414">
    <property type="entry name" value="ATP-guanido_PTrfase_cat"/>
</dbReference>
<keyword evidence="3 5" id="KW-0418">Kinase</keyword>
<dbReference type="SUPFAM" id="SSF55931">
    <property type="entry name" value="Glutamine synthetase/guanido kinase"/>
    <property type="match status" value="1"/>
</dbReference>
<proteinExistence type="inferred from homology"/>
<dbReference type="EC" id="2.7.14.1" evidence="5"/>
<evidence type="ECO:0000256" key="6">
    <source>
        <dbReference type="PROSITE-ProRule" id="PRU00843"/>
    </source>
</evidence>
<dbReference type="PROSITE" id="PS00112">
    <property type="entry name" value="PHOSPHAGEN_KINASE"/>
    <property type="match status" value="1"/>
</dbReference>
<dbReference type="PANTHER" id="PTHR11547">
    <property type="entry name" value="ARGININE OR CREATINE KINASE"/>
    <property type="match status" value="1"/>
</dbReference>
<dbReference type="InterPro" id="IPR000749">
    <property type="entry name" value="ATP-guanido_PTrfase"/>
</dbReference>
<evidence type="ECO:0000256" key="1">
    <source>
        <dbReference type="ARBA" id="ARBA00022679"/>
    </source>
</evidence>
<reference evidence="9 10" key="1">
    <citation type="journal article" date="2019" name="Sci. Rep.">
        <title>Sulfobacillus thermotolerans: new insights into resistance and metabolic capacities of acidophilic chemolithotrophs.</title>
        <authorList>
            <person name="Panyushkina A.E."/>
            <person name="Babenko V.V."/>
            <person name="Nikitina A.S."/>
            <person name="Selezneva O.V."/>
            <person name="Tsaplina I.A."/>
            <person name="Letarova M.A."/>
            <person name="Kostryukova E.S."/>
            <person name="Letarov A.V."/>
        </authorList>
    </citation>
    <scope>NUCLEOTIDE SEQUENCE [LARGE SCALE GENOMIC DNA]</scope>
    <source>
        <strain evidence="9 10">Kr1</strain>
    </source>
</reference>
<keyword evidence="10" id="KW-1185">Reference proteome</keyword>